<reference evidence="2" key="1">
    <citation type="submission" date="2023-01" db="EMBL/GenBank/DDBJ databases">
        <title>Metagenome sequencing of chrysophaentin producing Chrysophaeum taylorii.</title>
        <authorList>
            <person name="Davison J."/>
            <person name="Bewley C."/>
        </authorList>
    </citation>
    <scope>NUCLEOTIDE SEQUENCE</scope>
    <source>
        <strain evidence="2">NIES-1699</strain>
    </source>
</reference>
<dbReference type="InterPro" id="IPR036278">
    <property type="entry name" value="Sialidase_sf"/>
</dbReference>
<dbReference type="GO" id="GO:0006689">
    <property type="term" value="P:ganglioside catabolic process"/>
    <property type="evidence" value="ECO:0007669"/>
    <property type="project" value="TreeGrafter"/>
</dbReference>
<accession>A0AAD7XS32</accession>
<evidence type="ECO:0000313" key="2">
    <source>
        <dbReference type="EMBL" id="KAJ8608687.1"/>
    </source>
</evidence>
<dbReference type="PANTHER" id="PTHR10628:SF30">
    <property type="entry name" value="EXO-ALPHA-SIALIDASE"/>
    <property type="match status" value="1"/>
</dbReference>
<protein>
    <recommendedName>
        <fullName evidence="1">Sialidase domain-containing protein</fullName>
    </recommendedName>
</protein>
<dbReference type="PANTHER" id="PTHR10628">
    <property type="entry name" value="SIALIDASE"/>
    <property type="match status" value="1"/>
</dbReference>
<dbReference type="InterPro" id="IPR011040">
    <property type="entry name" value="Sialidase"/>
</dbReference>
<dbReference type="InterPro" id="IPR026856">
    <property type="entry name" value="Sialidase_fam"/>
</dbReference>
<dbReference type="GO" id="GO:0004308">
    <property type="term" value="F:exo-alpha-sialidase activity"/>
    <property type="evidence" value="ECO:0007669"/>
    <property type="project" value="InterPro"/>
</dbReference>
<keyword evidence="3" id="KW-1185">Reference proteome</keyword>
<feature type="domain" description="Sialidase" evidence="1">
    <location>
        <begin position="31"/>
        <end position="283"/>
    </location>
</feature>
<dbReference type="Proteomes" id="UP001230188">
    <property type="component" value="Unassembled WGS sequence"/>
</dbReference>
<dbReference type="GO" id="GO:0016020">
    <property type="term" value="C:membrane"/>
    <property type="evidence" value="ECO:0007669"/>
    <property type="project" value="TreeGrafter"/>
</dbReference>
<dbReference type="AlphaFoldDB" id="A0AAD7XS32"/>
<evidence type="ECO:0000259" key="1">
    <source>
        <dbReference type="Pfam" id="PF13088"/>
    </source>
</evidence>
<organism evidence="2 3">
    <name type="scientific">Chrysophaeum taylorii</name>
    <dbReference type="NCBI Taxonomy" id="2483200"/>
    <lineage>
        <taxon>Eukaryota</taxon>
        <taxon>Sar</taxon>
        <taxon>Stramenopiles</taxon>
        <taxon>Ochrophyta</taxon>
        <taxon>Pelagophyceae</taxon>
        <taxon>Pelagomonadales</taxon>
        <taxon>Pelagomonadaceae</taxon>
        <taxon>Chrysophaeum</taxon>
    </lineage>
</organism>
<dbReference type="Gene3D" id="2.120.10.10">
    <property type="match status" value="1"/>
</dbReference>
<dbReference type="EMBL" id="JAQMWT010000163">
    <property type="protein sequence ID" value="KAJ8608687.1"/>
    <property type="molecule type" value="Genomic_DNA"/>
</dbReference>
<name>A0AAD7XS32_9STRA</name>
<dbReference type="GO" id="GO:0005737">
    <property type="term" value="C:cytoplasm"/>
    <property type="evidence" value="ECO:0007669"/>
    <property type="project" value="TreeGrafter"/>
</dbReference>
<sequence length="332" mass="35197">MTTTRGVFSNGLANITCYRIPVVVETSLRSLLAFAEARHGSCSDSASREIAVRRSTDAGRSWGPVVFAAGPLVQNPVAATTTTSGRVVLVFASKNASGNLAGNGAAFSDDDGLSWTQRAVDFGVASGWMPGPGAAAVLGDRIVVASHRGQNQIDYSSYSDDDGETWTTSPSFLEGVNEAAIAPIEGGVMLNMRNKNAPTEGRAISRSRDGGETWDPVTFDPTLVSPVCEASLVRINGSLFFSNPASATARVNLTVRRSDDDGVSWLASTLVVDAGPSYGYSCLVPGGVHDATALLGYPLRGCGQDVHRLRDLCARRRLVAEAPTRFFFFFFF</sequence>
<dbReference type="Pfam" id="PF13088">
    <property type="entry name" value="BNR_2"/>
    <property type="match status" value="1"/>
</dbReference>
<dbReference type="GO" id="GO:0009313">
    <property type="term" value="P:oligosaccharide catabolic process"/>
    <property type="evidence" value="ECO:0007669"/>
    <property type="project" value="TreeGrafter"/>
</dbReference>
<gene>
    <name evidence="2" type="ORF">CTAYLR_009408</name>
</gene>
<comment type="caution">
    <text evidence="2">The sequence shown here is derived from an EMBL/GenBank/DDBJ whole genome shotgun (WGS) entry which is preliminary data.</text>
</comment>
<proteinExistence type="predicted"/>
<evidence type="ECO:0000313" key="3">
    <source>
        <dbReference type="Proteomes" id="UP001230188"/>
    </source>
</evidence>
<dbReference type="CDD" id="cd15482">
    <property type="entry name" value="Sialidase_non-viral"/>
    <property type="match status" value="1"/>
</dbReference>
<dbReference type="SUPFAM" id="SSF50939">
    <property type="entry name" value="Sialidases"/>
    <property type="match status" value="1"/>
</dbReference>